<dbReference type="GO" id="GO:0008295">
    <property type="term" value="P:spermidine biosynthetic process"/>
    <property type="evidence" value="ECO:0007669"/>
    <property type="project" value="UniProtKB-KW"/>
</dbReference>
<dbReference type="SUPFAM" id="SSF53335">
    <property type="entry name" value="S-adenosyl-L-methionine-dependent methyltransferases"/>
    <property type="match status" value="1"/>
</dbReference>
<protein>
    <submittedName>
        <fullName evidence="13">Adenosylmethionine decarboxylase</fullName>
    </submittedName>
</protein>
<dbReference type="Proteomes" id="UP000186277">
    <property type="component" value="Unassembled WGS sequence"/>
</dbReference>
<keyword evidence="3" id="KW-0808">Transferase</keyword>
<dbReference type="SUPFAM" id="SSF56276">
    <property type="entry name" value="S-adenosylmethionine decarboxylase"/>
    <property type="match status" value="1"/>
</dbReference>
<keyword evidence="11" id="KW-0670">Pyruvate</keyword>
<sequence>MNTLNVIKNNMELSHPVEVLETLLIRLYLYDRTSNKDISLKSGLPIPIISAFKKELIKYDYAENKGVFKLNSIGVKYVQDELGYRSIDINKYNLLSSEEKREEFEQELSVLLEPIYNSRPKVNVLLDQAHATLETSIRRVMLLLNNPRVFKQNVLFLGDDDLTSLALMMAFKKLGHDCSKNIFVKDIDQDLLTFIRDVAEQNDFVINTEYLDLKLSNVYTKDFDIVLTDPPYTLSGLKLFLSRAISFTKNDNSEILLSFGQKKPMEKQEIQRLFNNQNLLIRHIYPQFNKYHGGSIISNVSDLYVLSVTPQTYPTIPGENNYSDKLYTGEINPRIKFYQCKSCNNMITIGHGKNILTIEQLIEATCNKCHGTKFQYRGQEKVSTSDNTRQLGTHMIIDMKDCDAEVLKSASAIEKIMLDIAQQCELNVVTHHFHQFHQFQPWGVSGALILAESHFTIHTWPEHQYAALDLFVCNEFKHQDTFMMQLQTQLNAQEYEYKILQRGF</sequence>
<dbReference type="GO" id="GO:0008168">
    <property type="term" value="F:methyltransferase activity"/>
    <property type="evidence" value="ECO:0007669"/>
    <property type="project" value="UniProtKB-KW"/>
</dbReference>
<evidence type="ECO:0000313" key="14">
    <source>
        <dbReference type="Proteomes" id="UP000186277"/>
    </source>
</evidence>
<keyword evidence="10" id="KW-0704">Schiff base</keyword>
<dbReference type="OrthoDB" id="278697at2"/>
<evidence type="ECO:0000256" key="1">
    <source>
        <dbReference type="ARBA" id="ARBA00001928"/>
    </source>
</evidence>
<name>A0A1Q5TRG3_9GAMM</name>
<dbReference type="InterPro" id="IPR029063">
    <property type="entry name" value="SAM-dependent_MTases_sf"/>
</dbReference>
<reference evidence="13 14" key="1">
    <citation type="submission" date="2016-09" db="EMBL/GenBank/DDBJ databases">
        <title>Xenorhabdus thuongxuanensis sp. nov. and Xenorhabdus eapokensis sp. nov., isolated from Steinernema species.</title>
        <authorList>
            <person name="Kaempfer P."/>
            <person name="Tobias N.J."/>
            <person name="Phan Ke L."/>
            <person name="Bode H.B."/>
            <person name="Glaeser S.P."/>
        </authorList>
    </citation>
    <scope>NUCLEOTIDE SEQUENCE [LARGE SCALE GENOMIC DNA]</scope>
    <source>
        <strain evidence="13 14">30TX1</strain>
    </source>
</reference>
<dbReference type="AlphaFoldDB" id="A0A1Q5TRG3"/>
<evidence type="ECO:0000256" key="8">
    <source>
        <dbReference type="ARBA" id="ARBA00023145"/>
    </source>
</evidence>
<evidence type="ECO:0000256" key="10">
    <source>
        <dbReference type="ARBA" id="ARBA00023270"/>
    </source>
</evidence>
<keyword evidence="7" id="KW-0620">Polyamine biosynthesis</keyword>
<dbReference type="NCBIfam" id="TIGR03330">
    <property type="entry name" value="SAM_DCase_Bsu"/>
    <property type="match status" value="1"/>
</dbReference>
<evidence type="ECO:0000256" key="7">
    <source>
        <dbReference type="ARBA" id="ARBA00023115"/>
    </source>
</evidence>
<dbReference type="GO" id="GO:0004014">
    <property type="term" value="F:adenosylmethionine decarboxylase activity"/>
    <property type="evidence" value="ECO:0007669"/>
    <property type="project" value="InterPro"/>
</dbReference>
<dbReference type="Pfam" id="PF01861">
    <property type="entry name" value="BpsA_C"/>
    <property type="match status" value="1"/>
</dbReference>
<keyword evidence="4" id="KW-0210">Decarboxylase</keyword>
<evidence type="ECO:0000256" key="5">
    <source>
        <dbReference type="ARBA" id="ARBA00022813"/>
    </source>
</evidence>
<gene>
    <name evidence="13" type="ORF">Xentx_03092</name>
</gene>
<keyword evidence="8" id="KW-0865">Zymogen</keyword>
<accession>A0A1Q5TRG3</accession>
<dbReference type="InterPro" id="IPR017716">
    <property type="entry name" value="S-AdoMet_deCOase_pro-enz"/>
</dbReference>
<dbReference type="Gene3D" id="3.40.50.150">
    <property type="entry name" value="Vaccinia Virus protein VP39"/>
    <property type="match status" value="1"/>
</dbReference>
<feature type="domain" description="N(4)-bis(aminopropyl)spermidine synthase C-terminal" evidence="12">
    <location>
        <begin position="115"/>
        <end position="338"/>
    </location>
</feature>
<keyword evidence="9" id="KW-0456">Lyase</keyword>
<dbReference type="InterPro" id="IPR002723">
    <property type="entry name" value="BpsA_C"/>
</dbReference>
<keyword evidence="6" id="KW-0745">Spermidine biosynthesis</keyword>
<dbReference type="InterPro" id="IPR016067">
    <property type="entry name" value="S-AdoMet_deCO2ase_core"/>
</dbReference>
<dbReference type="RefSeq" id="WP_074021252.1">
    <property type="nucleotide sequence ID" value="NZ_CAWMWP010000053.1"/>
</dbReference>
<keyword evidence="5" id="KW-0068">Autocatalytic cleavage</keyword>
<evidence type="ECO:0000256" key="9">
    <source>
        <dbReference type="ARBA" id="ARBA00023239"/>
    </source>
</evidence>
<keyword evidence="14" id="KW-1185">Reference proteome</keyword>
<evidence type="ECO:0000256" key="11">
    <source>
        <dbReference type="ARBA" id="ARBA00023317"/>
    </source>
</evidence>
<evidence type="ECO:0000313" key="13">
    <source>
        <dbReference type="EMBL" id="OKP02816.1"/>
    </source>
</evidence>
<dbReference type="Gene3D" id="3.60.90.10">
    <property type="entry name" value="S-adenosylmethionine decarboxylase"/>
    <property type="match status" value="1"/>
</dbReference>
<organism evidence="13 14">
    <name type="scientific">Xenorhabdus thuongxuanensis</name>
    <dbReference type="NCBI Taxonomy" id="1873484"/>
    <lineage>
        <taxon>Bacteria</taxon>
        <taxon>Pseudomonadati</taxon>
        <taxon>Pseudomonadota</taxon>
        <taxon>Gammaproteobacteria</taxon>
        <taxon>Enterobacterales</taxon>
        <taxon>Morganellaceae</taxon>
        <taxon>Xenorhabdus</taxon>
    </lineage>
</organism>
<evidence type="ECO:0000259" key="12">
    <source>
        <dbReference type="Pfam" id="PF01861"/>
    </source>
</evidence>
<comment type="cofactor">
    <cofactor evidence="1">
        <name>pyruvate</name>
        <dbReference type="ChEBI" id="CHEBI:15361"/>
    </cofactor>
</comment>
<dbReference type="PANTHER" id="PTHR33866">
    <property type="entry name" value="S-ADENOSYLMETHIONINE DECARBOXYLASE PROENZYME"/>
    <property type="match status" value="1"/>
</dbReference>
<dbReference type="GO" id="GO:0003676">
    <property type="term" value="F:nucleic acid binding"/>
    <property type="evidence" value="ECO:0007669"/>
    <property type="project" value="InterPro"/>
</dbReference>
<dbReference type="InterPro" id="IPR002052">
    <property type="entry name" value="DNA_methylase_N6_adenine_CS"/>
</dbReference>
<dbReference type="Pfam" id="PF02675">
    <property type="entry name" value="AdoMet_dc"/>
    <property type="match status" value="1"/>
</dbReference>
<keyword evidence="2" id="KW-0489">Methyltransferase</keyword>
<dbReference type="PANTHER" id="PTHR33866:SF2">
    <property type="entry name" value="S-ADENOSYLMETHIONINE DECARBOXYLASE PROENZYME"/>
    <property type="match status" value="1"/>
</dbReference>
<evidence type="ECO:0000256" key="6">
    <source>
        <dbReference type="ARBA" id="ARBA00023066"/>
    </source>
</evidence>
<dbReference type="GO" id="GO:0032259">
    <property type="term" value="P:methylation"/>
    <property type="evidence" value="ECO:0007669"/>
    <property type="project" value="UniProtKB-KW"/>
</dbReference>
<evidence type="ECO:0000256" key="4">
    <source>
        <dbReference type="ARBA" id="ARBA00022793"/>
    </source>
</evidence>
<comment type="caution">
    <text evidence="13">The sequence shown here is derived from an EMBL/GenBank/DDBJ whole genome shotgun (WGS) entry which is preliminary data.</text>
</comment>
<dbReference type="EMBL" id="MKGR01000029">
    <property type="protein sequence ID" value="OKP02816.1"/>
    <property type="molecule type" value="Genomic_DNA"/>
</dbReference>
<dbReference type="InterPro" id="IPR003826">
    <property type="entry name" value="AdoMetDC_fam_prok"/>
</dbReference>
<evidence type="ECO:0000256" key="3">
    <source>
        <dbReference type="ARBA" id="ARBA00022679"/>
    </source>
</evidence>
<dbReference type="GO" id="GO:0005829">
    <property type="term" value="C:cytosol"/>
    <property type="evidence" value="ECO:0007669"/>
    <property type="project" value="TreeGrafter"/>
</dbReference>
<evidence type="ECO:0000256" key="2">
    <source>
        <dbReference type="ARBA" id="ARBA00022603"/>
    </source>
</evidence>
<proteinExistence type="predicted"/>
<dbReference type="PROSITE" id="PS00092">
    <property type="entry name" value="N6_MTASE"/>
    <property type="match status" value="1"/>
</dbReference>